<dbReference type="Proteomes" id="UP000700732">
    <property type="component" value="Unassembled WGS sequence"/>
</dbReference>
<protein>
    <recommendedName>
        <fullName evidence="4">Secretion system C-terminal sorting domain-containing protein</fullName>
    </recommendedName>
</protein>
<proteinExistence type="predicted"/>
<comment type="caution">
    <text evidence="2">The sequence shown here is derived from an EMBL/GenBank/DDBJ whole genome shotgun (WGS) entry which is preliminary data.</text>
</comment>
<evidence type="ECO:0008006" key="4">
    <source>
        <dbReference type="Google" id="ProtNLM"/>
    </source>
</evidence>
<evidence type="ECO:0000313" key="3">
    <source>
        <dbReference type="Proteomes" id="UP000700732"/>
    </source>
</evidence>
<sequence length="134" mass="14598">MKTLTKSLLLAFSLSFVALSVSEAKPGRPTAATFKTGIYTSGNSKLNIALDKQVGGAVDIQLKTTNGVLLYTQRVGKKEESFRIRLNLDELVDGDYVLEITNGVQVTRQTVSLKTRQPAALNRVIQTELSAINE</sequence>
<name>A0ABR6WB36_9BACT</name>
<accession>A0ABR6WB36</accession>
<feature type="chain" id="PRO_5046146810" description="Secretion system C-terminal sorting domain-containing protein" evidence="1">
    <location>
        <begin position="25"/>
        <end position="134"/>
    </location>
</feature>
<evidence type="ECO:0000256" key="1">
    <source>
        <dbReference type="SAM" id="SignalP"/>
    </source>
</evidence>
<organism evidence="2 3">
    <name type="scientific">Spirosoma utsteinense</name>
    <dbReference type="NCBI Taxonomy" id="2585773"/>
    <lineage>
        <taxon>Bacteria</taxon>
        <taxon>Pseudomonadati</taxon>
        <taxon>Bacteroidota</taxon>
        <taxon>Cytophagia</taxon>
        <taxon>Cytophagales</taxon>
        <taxon>Cytophagaceae</taxon>
        <taxon>Spirosoma</taxon>
    </lineage>
</organism>
<evidence type="ECO:0000313" key="2">
    <source>
        <dbReference type="EMBL" id="MBC3793779.1"/>
    </source>
</evidence>
<feature type="signal peptide" evidence="1">
    <location>
        <begin position="1"/>
        <end position="24"/>
    </location>
</feature>
<keyword evidence="3" id="KW-1185">Reference proteome</keyword>
<dbReference type="RefSeq" id="WP_186739629.1">
    <property type="nucleotide sequence ID" value="NZ_VFIA01000031.1"/>
</dbReference>
<keyword evidence="1" id="KW-0732">Signal</keyword>
<dbReference type="EMBL" id="VFIA01000031">
    <property type="protein sequence ID" value="MBC3793779.1"/>
    <property type="molecule type" value="Genomic_DNA"/>
</dbReference>
<gene>
    <name evidence="2" type="ORF">FH603_4301</name>
</gene>
<reference evidence="2 3" key="1">
    <citation type="submission" date="2019-06" db="EMBL/GenBank/DDBJ databases">
        <title>Spirosoma utsteinense sp. nov. isolated from Antarctic ice-free soils.</title>
        <authorList>
            <person name="Tahon G."/>
        </authorList>
    </citation>
    <scope>NUCLEOTIDE SEQUENCE [LARGE SCALE GENOMIC DNA]</scope>
    <source>
        <strain evidence="2 3">LMG 31447</strain>
    </source>
</reference>